<name>A0A182JFW3_ANOAO</name>
<accession>A0A182JFW3</accession>
<sequence length="196" mass="20997">MPLCTTTNAFESSERCGCELSSLGAPCVAQRVCAMPTCDSHGSLKSIVLAASRMASSSTFTLPQDAGVGRDPVDGDARRVVATVLEPLQPVQQQLQHVAARLRREEVETDLELLLHPHKVVPQVQVAAKEAGRAETTQEGLLEALHQPVLTAQQLPSMCWMSDGRTSGRWMLGLRVRGGVRHASTSSSLSTVRGTS</sequence>
<dbReference type="AlphaFoldDB" id="A0A182JFW3"/>
<proteinExistence type="predicted"/>
<protein>
    <submittedName>
        <fullName evidence="1">Uncharacterized protein</fullName>
    </submittedName>
</protein>
<evidence type="ECO:0000313" key="1">
    <source>
        <dbReference type="EnsemblMetazoa" id="AATE017310-PA.1"/>
    </source>
</evidence>
<organism evidence="1">
    <name type="scientific">Anopheles atroparvus</name>
    <name type="common">European mosquito</name>
    <dbReference type="NCBI Taxonomy" id="41427"/>
    <lineage>
        <taxon>Eukaryota</taxon>
        <taxon>Metazoa</taxon>
        <taxon>Ecdysozoa</taxon>
        <taxon>Arthropoda</taxon>
        <taxon>Hexapoda</taxon>
        <taxon>Insecta</taxon>
        <taxon>Pterygota</taxon>
        <taxon>Neoptera</taxon>
        <taxon>Endopterygota</taxon>
        <taxon>Diptera</taxon>
        <taxon>Nematocera</taxon>
        <taxon>Culicoidea</taxon>
        <taxon>Culicidae</taxon>
        <taxon>Anophelinae</taxon>
        <taxon>Anopheles</taxon>
    </lineage>
</organism>
<dbReference type="VEuPathDB" id="VectorBase:AATE017310"/>
<dbReference type="EnsemblMetazoa" id="AATE017310-RA">
    <property type="protein sequence ID" value="AATE017310-PA.1"/>
    <property type="gene ID" value="AATE017310"/>
</dbReference>
<reference evidence="1" key="1">
    <citation type="submission" date="2022-08" db="UniProtKB">
        <authorList>
            <consortium name="EnsemblMetazoa"/>
        </authorList>
    </citation>
    <scope>IDENTIFICATION</scope>
    <source>
        <strain evidence="1">EBRO</strain>
    </source>
</reference>